<sequence>MVTVTTPGRYLMDNSEKLAKLLEKALRPIVDVLGISIEDIESLEIDPYGPRIVLEAKPSKHGARSLFLDASPDGVETVVTLEAPRGLDKNELEGTLAELIEESPETQSVEEYDVSYDPEEGEVTITLHARLLAELPSIKEVHKLLEETLQQLRGEP</sequence>
<organism evidence="1 2">
    <name type="scientific">Pyrodictium delaneyi</name>
    <dbReference type="NCBI Taxonomy" id="1273541"/>
    <lineage>
        <taxon>Archaea</taxon>
        <taxon>Thermoproteota</taxon>
        <taxon>Thermoprotei</taxon>
        <taxon>Desulfurococcales</taxon>
        <taxon>Pyrodictiaceae</taxon>
        <taxon>Pyrodictium</taxon>
    </lineage>
</organism>
<dbReference type="Proteomes" id="UP000196694">
    <property type="component" value="Unassembled WGS sequence"/>
</dbReference>
<proteinExistence type="predicted"/>
<reference evidence="1 2" key="1">
    <citation type="submission" date="2017-05" db="EMBL/GenBank/DDBJ databases">
        <title>The draft genome of the hyperthermophilic archaeon 'Pyrodictium delaneyi strain Hulk', an iron and nitrate reducer, reveals the capacity for sulfate reduction.</title>
        <authorList>
            <person name="Demey L.M."/>
            <person name="Miller C."/>
            <person name="Manzella M."/>
            <person name="Reguera G."/>
            <person name="Kashefi K."/>
        </authorList>
    </citation>
    <scope>NUCLEOTIDE SEQUENCE [LARGE SCALE GENOMIC DNA]</scope>
    <source>
        <strain evidence="1 2">Hulk</strain>
    </source>
</reference>
<accession>A0A211YQV4</accession>
<dbReference type="EMBL" id="NCQP01000001">
    <property type="protein sequence ID" value="OWJ55423.1"/>
    <property type="molecule type" value="Genomic_DNA"/>
</dbReference>
<comment type="caution">
    <text evidence="1">The sequence shown here is derived from an EMBL/GenBank/DDBJ whole genome shotgun (WGS) entry which is preliminary data.</text>
</comment>
<evidence type="ECO:0000313" key="2">
    <source>
        <dbReference type="Proteomes" id="UP000196694"/>
    </source>
</evidence>
<gene>
    <name evidence="1" type="ORF">Pdsh_01040</name>
</gene>
<keyword evidence="2" id="KW-1185">Reference proteome</keyword>
<dbReference type="AlphaFoldDB" id="A0A211YQV4"/>
<protein>
    <submittedName>
        <fullName evidence="1">Uncharacterized protein</fullName>
    </submittedName>
</protein>
<evidence type="ECO:0000313" key="1">
    <source>
        <dbReference type="EMBL" id="OWJ55423.1"/>
    </source>
</evidence>
<name>A0A211YQV4_9CREN</name>